<sequence length="313" mass="36132">MKNNKEEGNFWIAYADLMAGLLFIFILLIGAIVVKYVLTQNDLRKIKENLNTQEANLELSKQALKDKEFIVFQLSKELNSTANTLNLIHTQKAELENNISVLSKDLKNNIDEKDKQILILLNQIELKEKELKSLQKDFKEAKERVENLSLIRENLSKELQKKLDENISIDQKTGAISLPAEVLFDKDSFILKDEAKLSLKRILSGYLAGILEDENISKNIENIIIEGHTDSDGSYIYNLDLSQKRAYEVMSFILTFYKDERLQKLLMASGRSFSVPILKNGIEDKDLSRRIEIKFSLKNDAAFKELENFFEFR</sequence>
<dbReference type="InterPro" id="IPR050330">
    <property type="entry name" value="Bact_OuterMem_StrucFunc"/>
</dbReference>
<gene>
    <name evidence="5" type="ORF">FDW42_03735</name>
    <name evidence="6" type="ORF">FVD16_09965</name>
</gene>
<name>A0AAX2UJE3_9BACT</name>
<evidence type="ECO:0000259" key="4">
    <source>
        <dbReference type="PROSITE" id="PS51123"/>
    </source>
</evidence>
<keyword evidence="3" id="KW-1133">Transmembrane helix</keyword>
<keyword evidence="3" id="KW-0812">Transmembrane</keyword>
<dbReference type="Proteomes" id="UP000306813">
    <property type="component" value="Unassembled WGS sequence"/>
</dbReference>
<dbReference type="Gene3D" id="3.30.1330.60">
    <property type="entry name" value="OmpA-like domain"/>
    <property type="match status" value="1"/>
</dbReference>
<keyword evidence="8" id="KW-1185">Reference proteome</keyword>
<dbReference type="GO" id="GO:0016020">
    <property type="term" value="C:membrane"/>
    <property type="evidence" value="ECO:0007669"/>
    <property type="project" value="UniProtKB-UniRule"/>
</dbReference>
<feature type="coiled-coil region" evidence="2">
    <location>
        <begin position="36"/>
        <end position="67"/>
    </location>
</feature>
<evidence type="ECO:0000313" key="8">
    <source>
        <dbReference type="Proteomes" id="UP000321317"/>
    </source>
</evidence>
<dbReference type="EMBL" id="VRMA01000082">
    <property type="protein sequence ID" value="TXK53785.1"/>
    <property type="molecule type" value="Genomic_DNA"/>
</dbReference>
<evidence type="ECO:0000256" key="2">
    <source>
        <dbReference type="SAM" id="Coils"/>
    </source>
</evidence>
<dbReference type="CDD" id="cd07185">
    <property type="entry name" value="OmpA_C-like"/>
    <property type="match status" value="1"/>
</dbReference>
<evidence type="ECO:0000313" key="6">
    <source>
        <dbReference type="EMBL" id="TXK53785.1"/>
    </source>
</evidence>
<evidence type="ECO:0000256" key="1">
    <source>
        <dbReference type="PROSITE-ProRule" id="PRU00473"/>
    </source>
</evidence>
<protein>
    <submittedName>
        <fullName evidence="6">OmpA family protein</fullName>
    </submittedName>
</protein>
<comment type="caution">
    <text evidence="5">The sequence shown here is derived from an EMBL/GenBank/DDBJ whole genome shotgun (WGS) entry which is preliminary data.</text>
</comment>
<accession>A0AAX2UJE3</accession>
<dbReference type="EMBL" id="VDBS01000029">
    <property type="protein sequence ID" value="TNB57957.1"/>
    <property type="molecule type" value="Genomic_DNA"/>
</dbReference>
<feature type="domain" description="OmpA-like" evidence="4">
    <location>
        <begin position="171"/>
        <end position="299"/>
    </location>
</feature>
<feature type="coiled-coil region" evidence="2">
    <location>
        <begin position="92"/>
        <end position="165"/>
    </location>
</feature>
<reference evidence="5 7" key="1">
    <citation type="submission" date="2019-05" db="EMBL/GenBank/DDBJ databases">
        <title>Draft genomes of eight strains of Campylobacter helveticus isolated from cats and a dog in New Zealand.</title>
        <authorList>
            <person name="Bojanic K."/>
            <person name="Midwinter A.C."/>
            <person name="Biggs P.J."/>
            <person name="Acke E."/>
            <person name="Cornelius A.J."/>
            <person name="Marshall J.C."/>
        </authorList>
    </citation>
    <scope>NUCLEOTIDE SEQUENCE [LARGE SCALE GENOMIC DNA]</scope>
    <source>
        <strain evidence="5 7">ACP123b</strain>
    </source>
</reference>
<evidence type="ECO:0000313" key="7">
    <source>
        <dbReference type="Proteomes" id="UP000306813"/>
    </source>
</evidence>
<dbReference type="RefSeq" id="WP_082200784.1">
    <property type="nucleotide sequence ID" value="NZ_CAUWMG010000012.1"/>
</dbReference>
<dbReference type="PANTHER" id="PTHR30329:SF21">
    <property type="entry name" value="LIPOPROTEIN YIAD-RELATED"/>
    <property type="match status" value="1"/>
</dbReference>
<evidence type="ECO:0000313" key="5">
    <source>
        <dbReference type="EMBL" id="TNB57957.1"/>
    </source>
</evidence>
<dbReference type="GeneID" id="52037488"/>
<dbReference type="AlphaFoldDB" id="A0AAX2UJE3"/>
<feature type="transmembrane region" description="Helical" evidence="3">
    <location>
        <begin position="12"/>
        <end position="38"/>
    </location>
</feature>
<dbReference type="Pfam" id="PF00691">
    <property type="entry name" value="OmpA"/>
    <property type="match status" value="1"/>
</dbReference>
<dbReference type="Proteomes" id="UP000321317">
    <property type="component" value="Unassembled WGS sequence"/>
</dbReference>
<proteinExistence type="predicted"/>
<keyword evidence="1 3" id="KW-0472">Membrane</keyword>
<dbReference type="PANTHER" id="PTHR30329">
    <property type="entry name" value="STATOR ELEMENT OF FLAGELLAR MOTOR COMPLEX"/>
    <property type="match status" value="1"/>
</dbReference>
<dbReference type="PROSITE" id="PS51123">
    <property type="entry name" value="OMPA_2"/>
    <property type="match status" value="1"/>
</dbReference>
<organism evidence="5 7">
    <name type="scientific">Campylobacter helveticus</name>
    <dbReference type="NCBI Taxonomy" id="28898"/>
    <lineage>
        <taxon>Bacteria</taxon>
        <taxon>Pseudomonadati</taxon>
        <taxon>Campylobacterota</taxon>
        <taxon>Epsilonproteobacteria</taxon>
        <taxon>Campylobacterales</taxon>
        <taxon>Campylobacteraceae</taxon>
        <taxon>Campylobacter</taxon>
    </lineage>
</organism>
<dbReference type="InterPro" id="IPR006665">
    <property type="entry name" value="OmpA-like"/>
</dbReference>
<evidence type="ECO:0000256" key="3">
    <source>
        <dbReference type="SAM" id="Phobius"/>
    </source>
</evidence>
<dbReference type="SUPFAM" id="SSF103088">
    <property type="entry name" value="OmpA-like"/>
    <property type="match status" value="1"/>
</dbReference>
<dbReference type="InterPro" id="IPR036737">
    <property type="entry name" value="OmpA-like_sf"/>
</dbReference>
<reference evidence="6 8" key="2">
    <citation type="submission" date="2019-08" db="EMBL/GenBank/DDBJ databases">
        <title>Rapid identification of Enteric Bacteria from Whole Genome Sequences (WGS) using Average Nucleotide Identity (ANI).</title>
        <authorList>
            <person name="Lane C."/>
        </authorList>
    </citation>
    <scope>NUCLEOTIDE SEQUENCE [LARGE SCALE GENOMIC DNA]</scope>
    <source>
        <strain evidence="6 8">D4984</strain>
    </source>
</reference>
<dbReference type="KEGG" id="chv:CHELV3228_1581"/>
<keyword evidence="2" id="KW-0175">Coiled coil</keyword>